<dbReference type="SUPFAM" id="SSF55729">
    <property type="entry name" value="Acyl-CoA N-acyltransferases (Nat)"/>
    <property type="match status" value="1"/>
</dbReference>
<dbReference type="PROSITE" id="PS51186">
    <property type="entry name" value="GNAT"/>
    <property type="match status" value="1"/>
</dbReference>
<keyword evidence="5" id="KW-1185">Reference proteome</keyword>
<evidence type="ECO:0000256" key="1">
    <source>
        <dbReference type="ARBA" id="ARBA00022679"/>
    </source>
</evidence>
<gene>
    <name evidence="4" type="ORF">O3P16_08500</name>
</gene>
<feature type="domain" description="N-acetyltransferase" evidence="3">
    <location>
        <begin position="3"/>
        <end position="168"/>
    </location>
</feature>
<dbReference type="EMBL" id="JAQGEF010000008">
    <property type="protein sequence ID" value="MDA3614846.1"/>
    <property type="molecule type" value="Genomic_DNA"/>
</dbReference>
<evidence type="ECO:0000259" key="3">
    <source>
        <dbReference type="PROSITE" id="PS51186"/>
    </source>
</evidence>
<dbReference type="CDD" id="cd04301">
    <property type="entry name" value="NAT_SF"/>
    <property type="match status" value="1"/>
</dbReference>
<dbReference type="PANTHER" id="PTHR43877:SF2">
    <property type="entry name" value="AMINOALKYLPHOSPHONATE N-ACETYLTRANSFERASE-RELATED"/>
    <property type="match status" value="1"/>
</dbReference>
<proteinExistence type="predicted"/>
<dbReference type="RefSeq" id="WP_407031171.1">
    <property type="nucleotide sequence ID" value="NZ_JAQGEF010000008.1"/>
</dbReference>
<evidence type="ECO:0000256" key="2">
    <source>
        <dbReference type="ARBA" id="ARBA00023315"/>
    </source>
</evidence>
<keyword evidence="1" id="KW-0808">Transferase</keyword>
<sequence>MEVKFRKAEPADIPAIWEVLKGAIARRKADGSKQWQDGYPNPEVVKKDIDNGYGYVLTDDNDIAGYCAVMINDEPAYKDIIGKWITDGDFVVYHRVAISENHLGKGLAKKMMTSIEDFARGNNIKSLKVDTNFDNPAMLSILKKAGYVYCGEVVFRGSPRKAFEKVLD</sequence>
<keyword evidence="2" id="KW-0012">Acyltransferase</keyword>
<protein>
    <submittedName>
        <fullName evidence="4">GNAT family N-acetyltransferase</fullName>
    </submittedName>
</protein>
<organism evidence="4 5">
    <name type="scientific">Polluticaenibacter yanchengensis</name>
    <dbReference type="NCBI Taxonomy" id="3014562"/>
    <lineage>
        <taxon>Bacteria</taxon>
        <taxon>Pseudomonadati</taxon>
        <taxon>Bacteroidota</taxon>
        <taxon>Chitinophagia</taxon>
        <taxon>Chitinophagales</taxon>
        <taxon>Chitinophagaceae</taxon>
        <taxon>Polluticaenibacter</taxon>
    </lineage>
</organism>
<dbReference type="PANTHER" id="PTHR43877">
    <property type="entry name" value="AMINOALKYLPHOSPHONATE N-ACETYLTRANSFERASE-RELATED-RELATED"/>
    <property type="match status" value="1"/>
</dbReference>
<reference evidence="4 5" key="1">
    <citation type="submission" date="2022-12" db="EMBL/GenBank/DDBJ databases">
        <title>Chitinophagaceae gen. sp. nov., a new member of the family Chitinophagaceae, isolated from soil in a chemical factory.</title>
        <authorList>
            <person name="Ke Z."/>
        </authorList>
    </citation>
    <scope>NUCLEOTIDE SEQUENCE [LARGE SCALE GENOMIC DNA]</scope>
    <source>
        <strain evidence="4 5">LY-5</strain>
    </source>
</reference>
<dbReference type="InterPro" id="IPR000182">
    <property type="entry name" value="GNAT_dom"/>
</dbReference>
<evidence type="ECO:0000313" key="4">
    <source>
        <dbReference type="EMBL" id="MDA3614846.1"/>
    </source>
</evidence>
<accession>A0ABT4UJ35</accession>
<dbReference type="InterPro" id="IPR016181">
    <property type="entry name" value="Acyl_CoA_acyltransferase"/>
</dbReference>
<comment type="caution">
    <text evidence="4">The sequence shown here is derived from an EMBL/GenBank/DDBJ whole genome shotgun (WGS) entry which is preliminary data.</text>
</comment>
<dbReference type="Proteomes" id="UP001210231">
    <property type="component" value="Unassembled WGS sequence"/>
</dbReference>
<dbReference type="Gene3D" id="3.40.630.30">
    <property type="match status" value="1"/>
</dbReference>
<dbReference type="Pfam" id="PF00583">
    <property type="entry name" value="Acetyltransf_1"/>
    <property type="match status" value="1"/>
</dbReference>
<dbReference type="InterPro" id="IPR050832">
    <property type="entry name" value="Bact_Acetyltransf"/>
</dbReference>
<evidence type="ECO:0000313" key="5">
    <source>
        <dbReference type="Proteomes" id="UP001210231"/>
    </source>
</evidence>
<name>A0ABT4UJ35_9BACT</name>